<evidence type="ECO:0000313" key="3">
    <source>
        <dbReference type="Proteomes" id="UP001524569"/>
    </source>
</evidence>
<keyword evidence="3" id="KW-1185">Reference proteome</keyword>
<feature type="domain" description="HTH cro/C1-type" evidence="1">
    <location>
        <begin position="8"/>
        <end position="61"/>
    </location>
</feature>
<dbReference type="InterPro" id="IPR010982">
    <property type="entry name" value="Lambda_DNA-bd_dom_sf"/>
</dbReference>
<name>A0ABT1UIY7_9GAMM</name>
<evidence type="ECO:0000313" key="2">
    <source>
        <dbReference type="EMBL" id="MCQ8182198.1"/>
    </source>
</evidence>
<evidence type="ECO:0000259" key="1">
    <source>
        <dbReference type="PROSITE" id="PS50943"/>
    </source>
</evidence>
<accession>A0ABT1UIY7</accession>
<reference evidence="2 3" key="1">
    <citation type="submission" date="2022-07" db="EMBL/GenBank/DDBJ databases">
        <title>Methylomonas rivi sp. nov., Methylomonas rosea sp. nov., Methylomonas aureus sp. nov. and Methylomonas subterranea sp. nov., four novel methanotrophs isolated from a freshwater creek and the deep terrestrial subsurface.</title>
        <authorList>
            <person name="Abin C."/>
            <person name="Sankaranarayanan K."/>
            <person name="Garner C."/>
            <person name="Sindelar R."/>
            <person name="Kotary K."/>
            <person name="Garner R."/>
            <person name="Barclay S."/>
            <person name="Lawson P."/>
            <person name="Krumholz L."/>
        </authorList>
    </citation>
    <scope>NUCLEOTIDE SEQUENCE [LARGE SCALE GENOMIC DNA]</scope>
    <source>
        <strain evidence="2 3">SURF-1</strain>
    </source>
</reference>
<proteinExistence type="predicted"/>
<dbReference type="Pfam" id="PF01381">
    <property type="entry name" value="HTH_3"/>
    <property type="match status" value="1"/>
</dbReference>
<gene>
    <name evidence="2" type="ORF">NP603_13835</name>
</gene>
<dbReference type="Gene3D" id="1.10.260.40">
    <property type="entry name" value="lambda repressor-like DNA-binding domains"/>
    <property type="match status" value="1"/>
</dbReference>
<organism evidence="2 3">
    <name type="scientific">Methylomonas aurea</name>
    <dbReference type="NCBI Taxonomy" id="2952224"/>
    <lineage>
        <taxon>Bacteria</taxon>
        <taxon>Pseudomonadati</taxon>
        <taxon>Pseudomonadota</taxon>
        <taxon>Gammaproteobacteria</taxon>
        <taxon>Methylococcales</taxon>
        <taxon>Methylococcaceae</taxon>
        <taxon>Methylomonas</taxon>
    </lineage>
</organism>
<comment type="caution">
    <text evidence="2">The sequence shown here is derived from an EMBL/GenBank/DDBJ whole genome shotgun (WGS) entry which is preliminary data.</text>
</comment>
<dbReference type="CDD" id="cd00093">
    <property type="entry name" value="HTH_XRE"/>
    <property type="match status" value="1"/>
</dbReference>
<dbReference type="SMART" id="SM00530">
    <property type="entry name" value="HTH_XRE"/>
    <property type="match status" value="1"/>
</dbReference>
<protein>
    <submittedName>
        <fullName evidence="2">Helix-turn-helix domain-containing protein</fullName>
    </submittedName>
</protein>
<dbReference type="EMBL" id="JANIBM010000017">
    <property type="protein sequence ID" value="MCQ8182198.1"/>
    <property type="molecule type" value="Genomic_DNA"/>
</dbReference>
<dbReference type="InterPro" id="IPR001387">
    <property type="entry name" value="Cro/C1-type_HTH"/>
</dbReference>
<dbReference type="RefSeq" id="WP_256611489.1">
    <property type="nucleotide sequence ID" value="NZ_JANIBM010000017.1"/>
</dbReference>
<dbReference type="SUPFAM" id="SSF47413">
    <property type="entry name" value="lambda repressor-like DNA-binding domains"/>
    <property type="match status" value="1"/>
</dbReference>
<dbReference type="PROSITE" id="PS50943">
    <property type="entry name" value="HTH_CROC1"/>
    <property type="match status" value="1"/>
</dbReference>
<dbReference type="Proteomes" id="UP001524569">
    <property type="component" value="Unassembled WGS sequence"/>
</dbReference>
<sequence length="124" mass="13381">MKKICERLLEERERLKLNKGQMAAAGGIANSTYTNYEEGRRSPDGDFLAAIAAAGADVQYILTGVRSASAPDAVSLSPDEKVLLDHYRHIDDKEDKSAVMKLAMRSADAAARPGTTQSRTKKAG</sequence>